<evidence type="ECO:0000256" key="1">
    <source>
        <dbReference type="SAM" id="MobiDB-lite"/>
    </source>
</evidence>
<feature type="compositionally biased region" description="Basic and acidic residues" evidence="1">
    <location>
        <begin position="276"/>
        <end position="289"/>
    </location>
</feature>
<accession>A0A9P4Y9J2</accession>
<dbReference type="RefSeq" id="XP_040780425.1">
    <property type="nucleotide sequence ID" value="XM_040924957.1"/>
</dbReference>
<evidence type="ECO:0000313" key="3">
    <source>
        <dbReference type="Proteomes" id="UP000803844"/>
    </source>
</evidence>
<feature type="compositionally biased region" description="Low complexity" evidence="1">
    <location>
        <begin position="291"/>
        <end position="301"/>
    </location>
</feature>
<evidence type="ECO:0000313" key="2">
    <source>
        <dbReference type="EMBL" id="KAF3769464.1"/>
    </source>
</evidence>
<feature type="region of interest" description="Disordered" evidence="1">
    <location>
        <begin position="227"/>
        <end position="353"/>
    </location>
</feature>
<name>A0A9P4Y9J2_CRYP1</name>
<protein>
    <submittedName>
        <fullName evidence="2">Uncharacterized protein</fullName>
    </submittedName>
</protein>
<feature type="compositionally biased region" description="Polar residues" evidence="1">
    <location>
        <begin position="234"/>
        <end position="248"/>
    </location>
</feature>
<dbReference type="Proteomes" id="UP000803844">
    <property type="component" value="Unassembled WGS sequence"/>
</dbReference>
<sequence length="481" mass="53137">MSPRSSPHPSQLLQRFGKALHILPTPATNHEEQQSQQAAVDNENEAKKMLREQPTMASYRSIKNILKSRLTRRAERGERHTDAQHVLSERVQPTRQILYRDVDLGLRRRPYKHVVPIMDLLDKEDRVSKSAVDDARAHDASSAKRDSTYERALDGAIIGCWEGLHYIVEITPAVDAVDGQNPPIGLRPQSSLPRSVLTSSATQATYIGAALSKSPVLDGEVSGRLSWSEDHSATRQPSGESLRQLQTNSSSTKHHSRSGSGATAVTLPSGPEYDSDEGKEPQEGVDKIEATTSPSPSTGTGENDDGRHAQSSPTPRFPGQVRFLGSQPRSYEGRLRYVGSQPQEDPATSTTVLRSDHLWQSDWDQEFAADYLEEYQESQPERQAGQPSFWHNDAYGEVASFDGPLFDEEFTGSVFFLGTFSQESPTEPIHSVGGSQTEVLRKAFEDCRDAVRLARCDAAGKRMSVILEDPEEDSDGDLQSN</sequence>
<dbReference type="GeneID" id="63842086"/>
<proteinExistence type="predicted"/>
<organism evidence="2 3">
    <name type="scientific">Cryphonectria parasitica (strain ATCC 38755 / EP155)</name>
    <dbReference type="NCBI Taxonomy" id="660469"/>
    <lineage>
        <taxon>Eukaryota</taxon>
        <taxon>Fungi</taxon>
        <taxon>Dikarya</taxon>
        <taxon>Ascomycota</taxon>
        <taxon>Pezizomycotina</taxon>
        <taxon>Sordariomycetes</taxon>
        <taxon>Sordariomycetidae</taxon>
        <taxon>Diaporthales</taxon>
        <taxon>Cryphonectriaceae</taxon>
        <taxon>Cryphonectria-Endothia species complex</taxon>
        <taxon>Cryphonectria</taxon>
    </lineage>
</organism>
<feature type="compositionally biased region" description="Polar residues" evidence="1">
    <location>
        <begin position="340"/>
        <end position="353"/>
    </location>
</feature>
<gene>
    <name evidence="2" type="ORF">M406DRAFT_65960</name>
</gene>
<dbReference type="EMBL" id="MU032344">
    <property type="protein sequence ID" value="KAF3769464.1"/>
    <property type="molecule type" value="Genomic_DNA"/>
</dbReference>
<keyword evidence="3" id="KW-1185">Reference proteome</keyword>
<dbReference type="AlphaFoldDB" id="A0A9P4Y9J2"/>
<comment type="caution">
    <text evidence="2">The sequence shown here is derived from an EMBL/GenBank/DDBJ whole genome shotgun (WGS) entry which is preliminary data.</text>
</comment>
<reference evidence="2" key="1">
    <citation type="journal article" date="2020" name="Phytopathology">
        <title>Genome sequence of the chestnut blight fungus Cryphonectria parasitica EP155: A fundamental resource for an archetypical invasive plant pathogen.</title>
        <authorList>
            <person name="Crouch J.A."/>
            <person name="Dawe A."/>
            <person name="Aerts A."/>
            <person name="Barry K."/>
            <person name="Churchill A.C.L."/>
            <person name="Grimwood J."/>
            <person name="Hillman B."/>
            <person name="Milgroom M.G."/>
            <person name="Pangilinan J."/>
            <person name="Smith M."/>
            <person name="Salamov A."/>
            <person name="Schmutz J."/>
            <person name="Yadav J."/>
            <person name="Grigoriev I.V."/>
            <person name="Nuss D."/>
        </authorList>
    </citation>
    <scope>NUCLEOTIDE SEQUENCE</scope>
    <source>
        <strain evidence="2">EP155</strain>
    </source>
</reference>